<accession>A0ABX1BQE9</accession>
<feature type="region of interest" description="Disordered" evidence="1">
    <location>
        <begin position="277"/>
        <end position="323"/>
    </location>
</feature>
<evidence type="ECO:0000256" key="1">
    <source>
        <dbReference type="SAM" id="MobiDB-lite"/>
    </source>
</evidence>
<feature type="chain" id="PRO_5047544082" description="WD40 repeat domain-containing protein" evidence="3">
    <location>
        <begin position="22"/>
        <end position="361"/>
    </location>
</feature>
<name>A0ABX1BQE9_9ACTN</name>
<reference evidence="4 5" key="1">
    <citation type="submission" date="2020-03" db="EMBL/GenBank/DDBJ databases">
        <title>WGS of actinomycetes isolated from Thailand.</title>
        <authorList>
            <person name="Thawai C."/>
        </authorList>
    </citation>
    <scope>NUCLEOTIDE SEQUENCE [LARGE SCALE GENOMIC DNA]</scope>
    <source>
        <strain evidence="4 5">PLAI 1-29</strain>
    </source>
</reference>
<feature type="compositionally biased region" description="Gly residues" evidence="1">
    <location>
        <begin position="291"/>
        <end position="319"/>
    </location>
</feature>
<dbReference type="InterPro" id="IPR015943">
    <property type="entry name" value="WD40/YVTN_repeat-like_dom_sf"/>
</dbReference>
<keyword evidence="2" id="KW-0472">Membrane</keyword>
<feature type="signal peptide" evidence="3">
    <location>
        <begin position="1"/>
        <end position="21"/>
    </location>
</feature>
<proteinExistence type="predicted"/>
<keyword evidence="3" id="KW-0732">Signal</keyword>
<keyword evidence="2" id="KW-1133">Transmembrane helix</keyword>
<evidence type="ECO:0000256" key="3">
    <source>
        <dbReference type="SAM" id="SignalP"/>
    </source>
</evidence>
<keyword evidence="2" id="KW-0812">Transmembrane</keyword>
<dbReference type="EMBL" id="JAATEN010000003">
    <property type="protein sequence ID" value="NJP99953.1"/>
    <property type="molecule type" value="Genomic_DNA"/>
</dbReference>
<comment type="caution">
    <text evidence="4">The sequence shown here is derived from an EMBL/GenBank/DDBJ whole genome shotgun (WGS) entry which is preliminary data.</text>
</comment>
<dbReference type="SUPFAM" id="SSF75011">
    <property type="entry name" value="3-carboxy-cis,cis-mucoante lactonizing enzyme"/>
    <property type="match status" value="1"/>
</dbReference>
<evidence type="ECO:0000256" key="2">
    <source>
        <dbReference type="SAM" id="Phobius"/>
    </source>
</evidence>
<sequence>MFAGALAALLLIAGPSAGVSAAAPGADPGEPGTFRIEDERITESSGLAASRIHPGVFWTHNDSEDGPYVYAVDSSTGRTVATVTLAGVDPRDVEAISTGPDGTLYLGDIGDNFGGRWPEVWVYRFKEPEKLRDTTVTPTRYTVRYEDGPRDAESLMVHPETGRMYIVSKKQEGGALYEGPAEPSTSGINTFRRIADLSDWATDAAFSPDGSRLVVRGYFGGSAYRWRDGRPEKLGTRPGVPVQRQGESVTFTADGRALMFGSEGLRSTVTRVELRGELLPDSVADEEKSGNGDGDGGGGGGPSSGADGRNGAGGSGDAGGASDMVRDGGLLLGGFAVAALAAVWLGARRAFRRDRGGAQGG</sequence>
<dbReference type="Gene3D" id="2.130.10.10">
    <property type="entry name" value="YVTN repeat-like/Quinoprotein amine dehydrogenase"/>
    <property type="match status" value="1"/>
</dbReference>
<organism evidence="4 5">
    <name type="scientific">Streptomyces zingiberis</name>
    <dbReference type="NCBI Taxonomy" id="2053010"/>
    <lineage>
        <taxon>Bacteria</taxon>
        <taxon>Bacillati</taxon>
        <taxon>Actinomycetota</taxon>
        <taxon>Actinomycetes</taxon>
        <taxon>Kitasatosporales</taxon>
        <taxon>Streptomycetaceae</taxon>
        <taxon>Streptomyces</taxon>
    </lineage>
</organism>
<feature type="transmembrane region" description="Helical" evidence="2">
    <location>
        <begin position="328"/>
        <end position="347"/>
    </location>
</feature>
<dbReference type="Proteomes" id="UP000695264">
    <property type="component" value="Unassembled WGS sequence"/>
</dbReference>
<feature type="region of interest" description="Disordered" evidence="1">
    <location>
        <begin position="227"/>
        <end position="247"/>
    </location>
</feature>
<gene>
    <name evidence="4" type="ORF">HCK00_05225</name>
</gene>
<keyword evidence="5" id="KW-1185">Reference proteome</keyword>
<evidence type="ECO:0000313" key="5">
    <source>
        <dbReference type="Proteomes" id="UP000695264"/>
    </source>
</evidence>
<evidence type="ECO:0000313" key="4">
    <source>
        <dbReference type="EMBL" id="NJP99953.1"/>
    </source>
</evidence>
<protein>
    <recommendedName>
        <fullName evidence="6">WD40 repeat domain-containing protein</fullName>
    </recommendedName>
</protein>
<evidence type="ECO:0008006" key="6">
    <source>
        <dbReference type="Google" id="ProtNLM"/>
    </source>
</evidence>